<dbReference type="CDD" id="cd00067">
    <property type="entry name" value="GAL4"/>
    <property type="match status" value="1"/>
</dbReference>
<dbReference type="PANTHER" id="PTHR37534:SF7">
    <property type="entry name" value="TRANSCRIPTIONAL ACTIVATOR PROTEIN UGA3"/>
    <property type="match status" value="1"/>
</dbReference>
<sequence length="479" mass="52897">RHKKCTENTFPECGACIRLNLECVREPKRQIAPDPRTHPGESSAAPSVRTVDPVNFFHDYHPFTIRETDRTSMRQYAMKYYINIMTQMLTVSQQYNSFLSEFVPMSIVSPALSGALISWAAGHLAAAADERYRITALEARSTALGHLALALSTPSQNDNVCTHAATCLVLLTSEVCLGNQTGWYAHLLGAKSIILAATTTTPSGVVGPHALKSTPEGQWILRNFAYHDILGSVTLGTKPLLRADYLHDITEGVVDTYLGVAAGILPLIAEISFLDSPRRGGDNGTQATLCSHELDPEVYSSCTDIEQKLLAWRCPNTTSTASPSLVALAYAYRSAAEIYLYRRMRGFLPRHRSSSPSWGDARQRGRPDNMLGTKMAVAVAETLAHIREIPWAEQVESALLFPLFLAGGEVTTPDAMAVIRRRLELMFARRRFENIALARAILEEVWERRLREAETGSLAGSGVDWEEILARRGDQLLLT</sequence>
<keyword evidence="2" id="KW-0805">Transcription regulation</keyword>
<organism evidence="5 6">
    <name type="scientific">Aspergillus violaceofuscus (strain CBS 115571)</name>
    <dbReference type="NCBI Taxonomy" id="1450538"/>
    <lineage>
        <taxon>Eukaryota</taxon>
        <taxon>Fungi</taxon>
        <taxon>Dikarya</taxon>
        <taxon>Ascomycota</taxon>
        <taxon>Pezizomycotina</taxon>
        <taxon>Eurotiomycetes</taxon>
        <taxon>Eurotiomycetidae</taxon>
        <taxon>Eurotiales</taxon>
        <taxon>Aspergillaceae</taxon>
        <taxon>Aspergillus</taxon>
    </lineage>
</organism>
<feature type="non-terminal residue" evidence="5">
    <location>
        <position position="1"/>
    </location>
</feature>
<dbReference type="GO" id="GO:0045944">
    <property type="term" value="P:positive regulation of transcription by RNA polymerase II"/>
    <property type="evidence" value="ECO:0007669"/>
    <property type="project" value="TreeGrafter"/>
</dbReference>
<proteinExistence type="predicted"/>
<evidence type="ECO:0000313" key="6">
    <source>
        <dbReference type="Proteomes" id="UP000249829"/>
    </source>
</evidence>
<evidence type="ECO:0000256" key="4">
    <source>
        <dbReference type="ARBA" id="ARBA00023242"/>
    </source>
</evidence>
<reference evidence="5 6" key="1">
    <citation type="submission" date="2018-02" db="EMBL/GenBank/DDBJ databases">
        <title>The genomes of Aspergillus section Nigri reveals drivers in fungal speciation.</title>
        <authorList>
            <consortium name="DOE Joint Genome Institute"/>
            <person name="Vesth T.C."/>
            <person name="Nybo J."/>
            <person name="Theobald S."/>
            <person name="Brandl J."/>
            <person name="Frisvad J.C."/>
            <person name="Nielsen K.F."/>
            <person name="Lyhne E.K."/>
            <person name="Kogle M.E."/>
            <person name="Kuo A."/>
            <person name="Riley R."/>
            <person name="Clum A."/>
            <person name="Nolan M."/>
            <person name="Lipzen A."/>
            <person name="Salamov A."/>
            <person name="Henrissat B."/>
            <person name="Wiebenga A."/>
            <person name="De vries R.P."/>
            <person name="Grigoriev I.V."/>
            <person name="Mortensen U.H."/>
            <person name="Andersen M.R."/>
            <person name="Baker S.E."/>
        </authorList>
    </citation>
    <scope>NUCLEOTIDE SEQUENCE [LARGE SCALE GENOMIC DNA]</scope>
    <source>
        <strain evidence="5 6">CBS 115571</strain>
    </source>
</reference>
<dbReference type="EMBL" id="KZ825210">
    <property type="protein sequence ID" value="PYI14496.1"/>
    <property type="molecule type" value="Genomic_DNA"/>
</dbReference>
<dbReference type="GO" id="GO:0008270">
    <property type="term" value="F:zinc ion binding"/>
    <property type="evidence" value="ECO:0007669"/>
    <property type="project" value="InterPro"/>
</dbReference>
<dbReference type="Pfam" id="PF11951">
    <property type="entry name" value="Fungal_trans_2"/>
    <property type="match status" value="1"/>
</dbReference>
<evidence type="ECO:0000256" key="3">
    <source>
        <dbReference type="ARBA" id="ARBA00023163"/>
    </source>
</evidence>
<gene>
    <name evidence="5" type="ORF">BO99DRAFT_450192</name>
</gene>
<accession>A0A2V5I4D8</accession>
<dbReference type="Proteomes" id="UP000249829">
    <property type="component" value="Unassembled WGS sequence"/>
</dbReference>
<dbReference type="InterPro" id="IPR001138">
    <property type="entry name" value="Zn2Cys6_DnaBD"/>
</dbReference>
<evidence type="ECO:0000256" key="2">
    <source>
        <dbReference type="ARBA" id="ARBA00023015"/>
    </source>
</evidence>
<keyword evidence="3" id="KW-0804">Transcription</keyword>
<dbReference type="GO" id="GO:0000976">
    <property type="term" value="F:transcription cis-regulatory region binding"/>
    <property type="evidence" value="ECO:0007669"/>
    <property type="project" value="TreeGrafter"/>
</dbReference>
<comment type="subcellular location">
    <subcellularLocation>
        <location evidence="1">Nucleus</location>
    </subcellularLocation>
</comment>
<dbReference type="GO" id="GO:0000981">
    <property type="term" value="F:DNA-binding transcription factor activity, RNA polymerase II-specific"/>
    <property type="evidence" value="ECO:0007669"/>
    <property type="project" value="InterPro"/>
</dbReference>
<evidence type="ECO:0000256" key="1">
    <source>
        <dbReference type="ARBA" id="ARBA00004123"/>
    </source>
</evidence>
<evidence type="ECO:0008006" key="7">
    <source>
        <dbReference type="Google" id="ProtNLM"/>
    </source>
</evidence>
<keyword evidence="4" id="KW-0539">Nucleus</keyword>
<dbReference type="STRING" id="1450538.A0A2V5I4D8"/>
<dbReference type="GO" id="GO:0005634">
    <property type="term" value="C:nucleus"/>
    <property type="evidence" value="ECO:0007669"/>
    <property type="project" value="UniProtKB-SubCell"/>
</dbReference>
<dbReference type="AlphaFoldDB" id="A0A2V5I4D8"/>
<dbReference type="PANTHER" id="PTHR37534">
    <property type="entry name" value="TRANSCRIPTIONAL ACTIVATOR PROTEIN UGA3"/>
    <property type="match status" value="1"/>
</dbReference>
<keyword evidence="6" id="KW-1185">Reference proteome</keyword>
<protein>
    <recommendedName>
        <fullName evidence="7">Zn(2)-C6 fungal-type domain-containing protein</fullName>
    </recommendedName>
</protein>
<dbReference type="OMA" id="EGQWILR"/>
<dbReference type="InterPro" id="IPR021858">
    <property type="entry name" value="Fun_TF"/>
</dbReference>
<name>A0A2V5I4D8_ASPV1</name>
<evidence type="ECO:0000313" key="5">
    <source>
        <dbReference type="EMBL" id="PYI14496.1"/>
    </source>
</evidence>